<feature type="compositionally biased region" description="Polar residues" evidence="1">
    <location>
        <begin position="427"/>
        <end position="449"/>
    </location>
</feature>
<protein>
    <recommendedName>
        <fullName evidence="3">DUF11 domain-containing protein</fullName>
    </recommendedName>
</protein>
<keyword evidence="5" id="KW-1185">Reference proteome</keyword>
<gene>
    <name evidence="4" type="ORF">GCM10022403_035430</name>
</gene>
<organism evidence="4 5">
    <name type="scientific">Streptomyces coacervatus</name>
    <dbReference type="NCBI Taxonomy" id="647381"/>
    <lineage>
        <taxon>Bacteria</taxon>
        <taxon>Bacillati</taxon>
        <taxon>Actinomycetota</taxon>
        <taxon>Actinomycetes</taxon>
        <taxon>Kitasatosporales</taxon>
        <taxon>Streptomycetaceae</taxon>
        <taxon>Streptomyces</taxon>
    </lineage>
</organism>
<keyword evidence="2" id="KW-0732">Signal</keyword>
<name>A0ABP7HLC1_9ACTN</name>
<dbReference type="InterPro" id="IPR001434">
    <property type="entry name" value="OmcB-like_DUF11"/>
</dbReference>
<feature type="chain" id="PRO_5045902851" description="DUF11 domain-containing protein" evidence="2">
    <location>
        <begin position="35"/>
        <end position="449"/>
    </location>
</feature>
<comment type="caution">
    <text evidence="4">The sequence shown here is derived from an EMBL/GenBank/DDBJ whole genome shotgun (WGS) entry which is preliminary data.</text>
</comment>
<feature type="compositionally biased region" description="Polar residues" evidence="1">
    <location>
        <begin position="161"/>
        <end position="173"/>
    </location>
</feature>
<sequence length="449" mass="46505">MSSVPVGRVLRRGACAGAVGALVVAGLGSGVAVADDEAQSDQLWIQAPYEQTVTVAPDGGAAQYRSLSLGLYHDNDNFTVTAGRLTVDVSGLAGVADVSWPANCTPNDAGTVAVCDTGNVPTRYSAQVQLKVRAAAGAAVGAQGAIEYSATATGGPDGTLTAPQGSAETSVTVGSGPDLGITTPQDVTDVALGTNLTVPFSVTNTGNETAHGFSVQMWATYGLDVVTRYPQCTYTEPDPNGDYTPMTHVTCSFDTEVAPGATVELPEPLHLAVTDHALYERFDYEVEPTGDTTDLDTSDNARSWHITAANTADFAVHGTEVSGAAGDTVTAGFRFVNRGPAWVGNVSSGDPVATIDYYLPEGTTATSVPDTCRSAWTSGDDPAIGHYACTLPLWAKPNLKVAFPFQLHIDRVVPDATGQVVVHPHSDASSNFDPNTKNNTAQVVVNPSD</sequence>
<evidence type="ECO:0000256" key="1">
    <source>
        <dbReference type="SAM" id="MobiDB-lite"/>
    </source>
</evidence>
<evidence type="ECO:0000256" key="2">
    <source>
        <dbReference type="SAM" id="SignalP"/>
    </source>
</evidence>
<dbReference type="EMBL" id="BAABDE010000017">
    <property type="protein sequence ID" value="GAA3798556.1"/>
    <property type="molecule type" value="Genomic_DNA"/>
</dbReference>
<feature type="region of interest" description="Disordered" evidence="1">
    <location>
        <begin position="153"/>
        <end position="181"/>
    </location>
</feature>
<dbReference type="Gene3D" id="2.60.40.10">
    <property type="entry name" value="Immunoglobulins"/>
    <property type="match status" value="1"/>
</dbReference>
<dbReference type="Proteomes" id="UP001501009">
    <property type="component" value="Unassembled WGS sequence"/>
</dbReference>
<reference evidence="5" key="1">
    <citation type="journal article" date="2019" name="Int. J. Syst. Evol. Microbiol.">
        <title>The Global Catalogue of Microorganisms (GCM) 10K type strain sequencing project: providing services to taxonomists for standard genome sequencing and annotation.</title>
        <authorList>
            <consortium name="The Broad Institute Genomics Platform"/>
            <consortium name="The Broad Institute Genome Sequencing Center for Infectious Disease"/>
            <person name="Wu L."/>
            <person name="Ma J."/>
        </authorList>
    </citation>
    <scope>NUCLEOTIDE SEQUENCE [LARGE SCALE GENOMIC DNA]</scope>
    <source>
        <strain evidence="5">JCM 17138</strain>
    </source>
</reference>
<evidence type="ECO:0000259" key="3">
    <source>
        <dbReference type="Pfam" id="PF01345"/>
    </source>
</evidence>
<dbReference type="InterPro" id="IPR013783">
    <property type="entry name" value="Ig-like_fold"/>
</dbReference>
<feature type="signal peptide" evidence="2">
    <location>
        <begin position="1"/>
        <end position="34"/>
    </location>
</feature>
<dbReference type="Pfam" id="PF01345">
    <property type="entry name" value="DUF11"/>
    <property type="match status" value="1"/>
</dbReference>
<evidence type="ECO:0000313" key="5">
    <source>
        <dbReference type="Proteomes" id="UP001501009"/>
    </source>
</evidence>
<dbReference type="RefSeq" id="WP_275778517.1">
    <property type="nucleotide sequence ID" value="NZ_BAABDE010000017.1"/>
</dbReference>
<feature type="domain" description="DUF11" evidence="3">
    <location>
        <begin position="178"/>
        <end position="303"/>
    </location>
</feature>
<evidence type="ECO:0000313" key="4">
    <source>
        <dbReference type="EMBL" id="GAA3798556.1"/>
    </source>
</evidence>
<feature type="region of interest" description="Disordered" evidence="1">
    <location>
        <begin position="425"/>
        <end position="449"/>
    </location>
</feature>
<accession>A0ABP7HLC1</accession>
<proteinExistence type="predicted"/>